<sequence length="139" mass="15442">MKNIADKSIDQMSIGDKSSFKRTVTNEDIIEFARISGDINPLHLDAKYAASTKFKKRIAHGMFLGALCSRLVGVYLPGRRCLYLSQDLVFKNPVYIGDTVTVTGRVKHKSNAARIIEIAIEIKNKKKLAAYGTAKVQIL</sequence>
<protein>
    <submittedName>
        <fullName evidence="2">Dehydratase</fullName>
    </submittedName>
</protein>
<dbReference type="AlphaFoldDB" id="A0A0G1IG65"/>
<dbReference type="InterPro" id="IPR050965">
    <property type="entry name" value="UPF0336/Enoyl-CoA_hydratase"/>
</dbReference>
<evidence type="ECO:0000259" key="1">
    <source>
        <dbReference type="Pfam" id="PF01575"/>
    </source>
</evidence>
<proteinExistence type="predicted"/>
<comment type="caution">
    <text evidence="2">The sequence shown here is derived from an EMBL/GenBank/DDBJ whole genome shotgun (WGS) entry which is preliminary data.</text>
</comment>
<reference evidence="2 3" key="1">
    <citation type="journal article" date="2015" name="Nature">
        <title>rRNA introns, odd ribosomes, and small enigmatic genomes across a large radiation of phyla.</title>
        <authorList>
            <person name="Brown C.T."/>
            <person name="Hug L.A."/>
            <person name="Thomas B.C."/>
            <person name="Sharon I."/>
            <person name="Castelle C.J."/>
            <person name="Singh A."/>
            <person name="Wilkins M.J."/>
            <person name="Williams K.H."/>
            <person name="Banfield J.F."/>
        </authorList>
    </citation>
    <scope>NUCLEOTIDE SEQUENCE [LARGE SCALE GENOMIC DNA]</scope>
</reference>
<dbReference type="GO" id="GO:0004312">
    <property type="term" value="F:fatty acid synthase activity"/>
    <property type="evidence" value="ECO:0007669"/>
    <property type="project" value="InterPro"/>
</dbReference>
<dbReference type="PATRIC" id="fig|1618652.3.peg.17"/>
<dbReference type="PANTHER" id="PTHR43437">
    <property type="entry name" value="HYDROXYACYL-THIOESTER DEHYDRATASE TYPE 2, MITOCHONDRIAL-RELATED"/>
    <property type="match status" value="1"/>
</dbReference>
<dbReference type="CDD" id="cd03449">
    <property type="entry name" value="R_hydratase"/>
    <property type="match status" value="1"/>
</dbReference>
<gene>
    <name evidence="2" type="ORF">UW49_C0001G0017</name>
</gene>
<dbReference type="EMBL" id="LCIN01000001">
    <property type="protein sequence ID" value="KKT57833.1"/>
    <property type="molecule type" value="Genomic_DNA"/>
</dbReference>
<dbReference type="PRINTS" id="PR01483">
    <property type="entry name" value="FASYNTHASE"/>
</dbReference>
<dbReference type="InterPro" id="IPR003965">
    <property type="entry name" value="Fatty_acid_synthase"/>
</dbReference>
<dbReference type="SUPFAM" id="SSF54637">
    <property type="entry name" value="Thioesterase/thiol ester dehydrase-isomerase"/>
    <property type="match status" value="1"/>
</dbReference>
<dbReference type="GO" id="GO:0019171">
    <property type="term" value="F:(3R)-hydroxyacyl-[acyl-carrier-protein] dehydratase activity"/>
    <property type="evidence" value="ECO:0007669"/>
    <property type="project" value="TreeGrafter"/>
</dbReference>
<dbReference type="GO" id="GO:0006633">
    <property type="term" value="P:fatty acid biosynthetic process"/>
    <property type="evidence" value="ECO:0007669"/>
    <property type="project" value="InterPro"/>
</dbReference>
<dbReference type="PANTHER" id="PTHR43437:SF3">
    <property type="entry name" value="HYDROXYACYL-THIOESTER DEHYDRATASE TYPE 2, MITOCHONDRIAL"/>
    <property type="match status" value="1"/>
</dbReference>
<dbReference type="Gene3D" id="3.10.129.10">
    <property type="entry name" value="Hotdog Thioesterase"/>
    <property type="match status" value="1"/>
</dbReference>
<dbReference type="InterPro" id="IPR029069">
    <property type="entry name" value="HotDog_dom_sf"/>
</dbReference>
<dbReference type="GO" id="GO:0005835">
    <property type="term" value="C:fatty acid synthase complex"/>
    <property type="evidence" value="ECO:0007669"/>
    <property type="project" value="InterPro"/>
</dbReference>
<dbReference type="Pfam" id="PF01575">
    <property type="entry name" value="MaoC_dehydratas"/>
    <property type="match status" value="1"/>
</dbReference>
<name>A0A0G1IG65_9BACT</name>
<dbReference type="InterPro" id="IPR002539">
    <property type="entry name" value="MaoC-like_dom"/>
</dbReference>
<dbReference type="Proteomes" id="UP000033977">
    <property type="component" value="Unassembled WGS sequence"/>
</dbReference>
<evidence type="ECO:0000313" key="3">
    <source>
        <dbReference type="Proteomes" id="UP000033977"/>
    </source>
</evidence>
<organism evidence="2 3">
    <name type="scientific">Candidatus Giovannonibacteria bacterium GW2011_GWB1_44_23</name>
    <dbReference type="NCBI Taxonomy" id="1618652"/>
    <lineage>
        <taxon>Bacteria</taxon>
        <taxon>Candidatus Giovannoniibacteriota</taxon>
    </lineage>
</organism>
<accession>A0A0G1IG65</accession>
<evidence type="ECO:0000313" key="2">
    <source>
        <dbReference type="EMBL" id="KKT57833.1"/>
    </source>
</evidence>
<feature type="domain" description="MaoC-like" evidence="1">
    <location>
        <begin position="17"/>
        <end position="120"/>
    </location>
</feature>